<evidence type="ECO:0000256" key="1">
    <source>
        <dbReference type="ARBA" id="ARBA00025758"/>
    </source>
</evidence>
<reference evidence="3" key="1">
    <citation type="submission" date="2020-10" db="EMBL/GenBank/DDBJ databases">
        <authorList>
            <person name="Han B."/>
            <person name="Lu T."/>
            <person name="Zhao Q."/>
            <person name="Huang X."/>
            <person name="Zhao Y."/>
        </authorList>
    </citation>
    <scope>NUCLEOTIDE SEQUENCE</scope>
</reference>
<dbReference type="Pfam" id="PF04938">
    <property type="entry name" value="SIP1"/>
    <property type="match status" value="1"/>
</dbReference>
<comment type="similarity">
    <text evidence="1">Belongs to the gemin-2 family.</text>
</comment>
<dbReference type="GO" id="GO:0032797">
    <property type="term" value="C:SMN complex"/>
    <property type="evidence" value="ECO:0007669"/>
    <property type="project" value="TreeGrafter"/>
</dbReference>
<evidence type="ECO:0000313" key="4">
    <source>
        <dbReference type="Proteomes" id="UP000604825"/>
    </source>
</evidence>
<organism evidence="3 4">
    <name type="scientific">Miscanthus lutarioriparius</name>
    <dbReference type="NCBI Taxonomy" id="422564"/>
    <lineage>
        <taxon>Eukaryota</taxon>
        <taxon>Viridiplantae</taxon>
        <taxon>Streptophyta</taxon>
        <taxon>Embryophyta</taxon>
        <taxon>Tracheophyta</taxon>
        <taxon>Spermatophyta</taxon>
        <taxon>Magnoliopsida</taxon>
        <taxon>Liliopsida</taxon>
        <taxon>Poales</taxon>
        <taxon>Poaceae</taxon>
        <taxon>PACMAD clade</taxon>
        <taxon>Panicoideae</taxon>
        <taxon>Andropogonodae</taxon>
        <taxon>Andropogoneae</taxon>
        <taxon>Saccharinae</taxon>
        <taxon>Miscanthus</taxon>
    </lineage>
</organism>
<sequence>MAASAAAQRRSAGRRTTYERAELEALRDAPSKEAHARLWADVRAALAASGFSGEYDGLLAAEEDVRSRRGNRGMKTMGVRKWPEEAAAARFLGVAEIGAHRNGDLAVCDEHRSESAHDHAGACGVVEEPFHQGEDVEYEDDSDDDYEGILKPAFAVDGDPDFESGEPLDGFEYLRRVRWEANQIPRVKVAKIYSSAARNEQTPYMPDIPDIPKCLPDLRASKQWEDTFITQFAETRMVLSELDNSDEPSASSATKISTKPGNRSEPQTEPSLTMIRNMDAVSRAATLRNYIDMIQSLDTLSRNNCLWLFALCVAIHTPLDAETCASLRSLLRKCATILATKTEMDDEVVMLNILMTISGRPARVLLKLAPTGYGVARIRSVAKAGVIISFSFTLDEAKPSCSMPSKAAPTFGKLKSLGN</sequence>
<name>A0A811PKR6_9POAL</name>
<protein>
    <submittedName>
        <fullName evidence="3">Uncharacterized protein</fullName>
    </submittedName>
</protein>
<dbReference type="GO" id="GO:0005634">
    <property type="term" value="C:nucleus"/>
    <property type="evidence" value="ECO:0007669"/>
    <property type="project" value="TreeGrafter"/>
</dbReference>
<dbReference type="AlphaFoldDB" id="A0A811PKR6"/>
<dbReference type="OrthoDB" id="428895at2759"/>
<dbReference type="GO" id="GO:0000387">
    <property type="term" value="P:spliceosomal snRNP assembly"/>
    <property type="evidence" value="ECO:0007669"/>
    <property type="project" value="InterPro"/>
</dbReference>
<dbReference type="PANTHER" id="PTHR12794:SF0">
    <property type="entry name" value="GEM-ASSOCIATED PROTEIN 2"/>
    <property type="match status" value="1"/>
</dbReference>
<evidence type="ECO:0000256" key="2">
    <source>
        <dbReference type="SAM" id="MobiDB-lite"/>
    </source>
</evidence>
<accession>A0A811PKR6</accession>
<feature type="region of interest" description="Disordered" evidence="2">
    <location>
        <begin position="241"/>
        <end position="271"/>
    </location>
</feature>
<comment type="caution">
    <text evidence="3">The sequence shown here is derived from an EMBL/GenBank/DDBJ whole genome shotgun (WGS) entry which is preliminary data.</text>
</comment>
<dbReference type="Gene3D" id="1.20.58.1070">
    <property type="match status" value="1"/>
</dbReference>
<dbReference type="PANTHER" id="PTHR12794">
    <property type="entry name" value="GEMIN2"/>
    <property type="match status" value="1"/>
</dbReference>
<evidence type="ECO:0000313" key="3">
    <source>
        <dbReference type="EMBL" id="CAD6243343.1"/>
    </source>
</evidence>
<feature type="compositionally biased region" description="Polar residues" evidence="2">
    <location>
        <begin position="247"/>
        <end position="271"/>
    </location>
</feature>
<proteinExistence type="inferred from homology"/>
<dbReference type="InterPro" id="IPR035426">
    <property type="entry name" value="Gemin2/Brr1"/>
</dbReference>
<dbReference type="Proteomes" id="UP000604825">
    <property type="component" value="Unassembled WGS sequence"/>
</dbReference>
<gene>
    <name evidence="3" type="ORF">NCGR_LOCUS28540</name>
</gene>
<keyword evidence="4" id="KW-1185">Reference proteome</keyword>
<dbReference type="EMBL" id="CAJGYO010000007">
    <property type="protein sequence ID" value="CAD6243343.1"/>
    <property type="molecule type" value="Genomic_DNA"/>
</dbReference>